<evidence type="ECO:0000256" key="6">
    <source>
        <dbReference type="ARBA" id="ARBA00022763"/>
    </source>
</evidence>
<evidence type="ECO:0000256" key="1">
    <source>
        <dbReference type="ARBA" id="ARBA00001936"/>
    </source>
</evidence>
<protein>
    <recommendedName>
        <fullName evidence="12">Endonuclease/exonuclease/phosphatase domain-containing protein</fullName>
    </recommendedName>
</protein>
<dbReference type="GO" id="GO:0016787">
    <property type="term" value="F:hydrolase activity"/>
    <property type="evidence" value="ECO:0007669"/>
    <property type="project" value="UniProtKB-KW"/>
</dbReference>
<keyword evidence="4" id="KW-0540">Nuclease</keyword>
<feature type="region of interest" description="Disordered" evidence="11">
    <location>
        <begin position="309"/>
        <end position="341"/>
    </location>
</feature>
<evidence type="ECO:0000313" key="14">
    <source>
        <dbReference type="Proteomes" id="UP000054560"/>
    </source>
</evidence>
<feature type="domain" description="Endonuclease/exonuclease/phosphatase" evidence="12">
    <location>
        <begin position="36"/>
        <end position="284"/>
    </location>
</feature>
<keyword evidence="14" id="KW-1185">Reference proteome</keyword>
<evidence type="ECO:0000256" key="4">
    <source>
        <dbReference type="ARBA" id="ARBA00022722"/>
    </source>
</evidence>
<dbReference type="OrthoDB" id="200415at2759"/>
<dbReference type="PANTHER" id="PTHR15822">
    <property type="entry name" value="TRAF AND TNF RECEPTOR-ASSOCIATED PROTEIN"/>
    <property type="match status" value="1"/>
</dbReference>
<evidence type="ECO:0000256" key="7">
    <source>
        <dbReference type="ARBA" id="ARBA00022801"/>
    </source>
</evidence>
<dbReference type="AlphaFoldDB" id="A0A0L0FEH4"/>
<evidence type="ECO:0000256" key="11">
    <source>
        <dbReference type="SAM" id="MobiDB-lite"/>
    </source>
</evidence>
<dbReference type="GeneID" id="25912831"/>
<feature type="region of interest" description="Disordered" evidence="11">
    <location>
        <begin position="1"/>
        <end position="22"/>
    </location>
</feature>
<evidence type="ECO:0000256" key="5">
    <source>
        <dbReference type="ARBA" id="ARBA00022723"/>
    </source>
</evidence>
<comment type="cofactor">
    <cofactor evidence="2">
        <name>Mg(2+)</name>
        <dbReference type="ChEBI" id="CHEBI:18420"/>
    </cofactor>
</comment>
<evidence type="ECO:0000256" key="9">
    <source>
        <dbReference type="ARBA" id="ARBA00023204"/>
    </source>
</evidence>
<dbReference type="InterPro" id="IPR036691">
    <property type="entry name" value="Endo/exonu/phosph_ase_sf"/>
</dbReference>
<organism evidence="13 14">
    <name type="scientific">Sphaeroforma arctica JP610</name>
    <dbReference type="NCBI Taxonomy" id="667725"/>
    <lineage>
        <taxon>Eukaryota</taxon>
        <taxon>Ichthyosporea</taxon>
        <taxon>Ichthyophonida</taxon>
        <taxon>Sphaeroforma</taxon>
    </lineage>
</organism>
<dbReference type="PANTHER" id="PTHR15822:SF4">
    <property type="entry name" value="TYROSYL-DNA PHOSPHODIESTERASE 2"/>
    <property type="match status" value="1"/>
</dbReference>
<dbReference type="GO" id="GO:0004518">
    <property type="term" value="F:nuclease activity"/>
    <property type="evidence" value="ECO:0007669"/>
    <property type="project" value="UniProtKB-KW"/>
</dbReference>
<evidence type="ECO:0000256" key="2">
    <source>
        <dbReference type="ARBA" id="ARBA00001946"/>
    </source>
</evidence>
<keyword evidence="5" id="KW-0479">Metal-binding</keyword>
<proteinExistence type="predicted"/>
<keyword evidence="6" id="KW-0227">DNA damage</keyword>
<dbReference type="SUPFAM" id="SSF56219">
    <property type="entry name" value="DNase I-like"/>
    <property type="match status" value="1"/>
</dbReference>
<keyword evidence="10" id="KW-0539">Nucleus</keyword>
<dbReference type="GO" id="GO:0046872">
    <property type="term" value="F:metal ion binding"/>
    <property type="evidence" value="ECO:0007669"/>
    <property type="project" value="UniProtKB-KW"/>
</dbReference>
<dbReference type="eggNOG" id="ENOG502S4WQ">
    <property type="taxonomic scope" value="Eukaryota"/>
</dbReference>
<dbReference type="RefSeq" id="XP_014149042.1">
    <property type="nucleotide sequence ID" value="XM_014293567.1"/>
</dbReference>
<evidence type="ECO:0000256" key="10">
    <source>
        <dbReference type="ARBA" id="ARBA00023242"/>
    </source>
</evidence>
<accession>A0A0L0FEH4</accession>
<evidence type="ECO:0000313" key="13">
    <source>
        <dbReference type="EMBL" id="KNC75140.1"/>
    </source>
</evidence>
<comment type="cofactor">
    <cofactor evidence="1">
        <name>Mn(2+)</name>
        <dbReference type="ChEBI" id="CHEBI:29035"/>
    </cofactor>
</comment>
<keyword evidence="8" id="KW-0460">Magnesium</keyword>
<dbReference type="Pfam" id="PF03372">
    <property type="entry name" value="Exo_endo_phos"/>
    <property type="match status" value="1"/>
</dbReference>
<keyword evidence="7" id="KW-0378">Hydrolase</keyword>
<dbReference type="InterPro" id="IPR005135">
    <property type="entry name" value="Endo/exonuclease/phosphatase"/>
</dbReference>
<evidence type="ECO:0000256" key="3">
    <source>
        <dbReference type="ARBA" id="ARBA00004322"/>
    </source>
</evidence>
<dbReference type="InterPro" id="IPR051547">
    <property type="entry name" value="TDP2-like"/>
</dbReference>
<dbReference type="EMBL" id="KQ243822">
    <property type="protein sequence ID" value="KNC75140.1"/>
    <property type="molecule type" value="Genomic_DNA"/>
</dbReference>
<dbReference type="GO" id="GO:0006281">
    <property type="term" value="P:DNA repair"/>
    <property type="evidence" value="ECO:0007669"/>
    <property type="project" value="UniProtKB-KW"/>
</dbReference>
<dbReference type="Gene3D" id="3.60.10.10">
    <property type="entry name" value="Endonuclease/exonuclease/phosphatase"/>
    <property type="match status" value="1"/>
</dbReference>
<sequence length="471" mass="52033">MMSKSNARAQAKHPRQDVKMKRVATEDKNLSKLRVVTYNVNWGFCLAGLGTGMVIRIHNAIMESNADLVCLQETHEGWQTYLERNFKGVYPYMIFKHHLNPDINHQYKEGSSAGGSAFLSKYPIKETFCGIPDVPGSFFPGTMIGLRSPVGVIYVLNVHLRPQISNAHKPSLMAVWSTGTVRKSEIKYLLTKMSSHKPSIIVGDFNEGHGGDAVRWLKYSKKNCNGKGYKDGLSEYAETAVTWKWPLKMGLYLKGAYDHVFYNPTRIRCVGCHVMSAYELVSDHMPVVADMVLLPHTVSTTFPTPSSQTVFNEPVPSTVDNPSPKVGTHVSKSTLGPRHTSPAIVMKDSGSFVKLDLDGNGNAILETNVSLDTAFNSRAGLSLPATSRTALQSSGVDAGTTAAENRSSKCGPGGTDRLTVAKAEFGKDPSYGMDVFEEDFYDEEAERQRQSEQRIQYRKLQRSVSDSVTYL</sequence>
<name>A0A0L0FEH4_9EUKA</name>
<evidence type="ECO:0000259" key="12">
    <source>
        <dbReference type="Pfam" id="PF03372"/>
    </source>
</evidence>
<feature type="region of interest" description="Disordered" evidence="11">
    <location>
        <begin position="392"/>
        <end position="415"/>
    </location>
</feature>
<keyword evidence="9" id="KW-0234">DNA repair</keyword>
<gene>
    <name evidence="13" type="ORF">SARC_12327</name>
</gene>
<comment type="subcellular location">
    <subcellularLocation>
        <location evidence="3">Nucleus</location>
        <location evidence="3">PML body</location>
    </subcellularLocation>
</comment>
<dbReference type="Proteomes" id="UP000054560">
    <property type="component" value="Unassembled WGS sequence"/>
</dbReference>
<reference evidence="13 14" key="1">
    <citation type="submission" date="2011-02" db="EMBL/GenBank/DDBJ databases">
        <title>The Genome Sequence of Sphaeroforma arctica JP610.</title>
        <authorList>
            <consortium name="The Broad Institute Genome Sequencing Platform"/>
            <person name="Russ C."/>
            <person name="Cuomo C."/>
            <person name="Young S.K."/>
            <person name="Zeng Q."/>
            <person name="Gargeya S."/>
            <person name="Alvarado L."/>
            <person name="Berlin A."/>
            <person name="Chapman S.B."/>
            <person name="Chen Z."/>
            <person name="Freedman E."/>
            <person name="Gellesch M."/>
            <person name="Goldberg J."/>
            <person name="Griggs A."/>
            <person name="Gujja S."/>
            <person name="Heilman E."/>
            <person name="Heiman D."/>
            <person name="Howarth C."/>
            <person name="Mehta T."/>
            <person name="Neiman D."/>
            <person name="Pearson M."/>
            <person name="Roberts A."/>
            <person name="Saif S."/>
            <person name="Shea T."/>
            <person name="Shenoy N."/>
            <person name="Sisk P."/>
            <person name="Stolte C."/>
            <person name="Sykes S."/>
            <person name="White J."/>
            <person name="Yandava C."/>
            <person name="Burger G."/>
            <person name="Gray M.W."/>
            <person name="Holland P.W.H."/>
            <person name="King N."/>
            <person name="Lang F.B.F."/>
            <person name="Roger A.J."/>
            <person name="Ruiz-Trillo I."/>
            <person name="Haas B."/>
            <person name="Nusbaum C."/>
            <person name="Birren B."/>
        </authorList>
    </citation>
    <scope>NUCLEOTIDE SEQUENCE [LARGE SCALE GENOMIC DNA]</scope>
    <source>
        <strain evidence="13 14">JP610</strain>
    </source>
</reference>
<evidence type="ECO:0000256" key="8">
    <source>
        <dbReference type="ARBA" id="ARBA00022842"/>
    </source>
</evidence>